<accession>A0A9D2BFT0</accession>
<name>A0A9D2BFT0_9BACT</name>
<dbReference type="AlphaFoldDB" id="A0A9D2BFT0"/>
<keyword evidence="2" id="KW-1133">Transmembrane helix</keyword>
<feature type="compositionally biased region" description="Basic and acidic residues" evidence="1">
    <location>
        <begin position="50"/>
        <end position="65"/>
    </location>
</feature>
<reference evidence="3" key="1">
    <citation type="journal article" date="2021" name="PeerJ">
        <title>Extensive microbial diversity within the chicken gut microbiome revealed by metagenomics and culture.</title>
        <authorList>
            <person name="Gilroy R."/>
            <person name="Ravi A."/>
            <person name="Getino M."/>
            <person name="Pursley I."/>
            <person name="Horton D.L."/>
            <person name="Alikhan N.F."/>
            <person name="Baker D."/>
            <person name="Gharbi K."/>
            <person name="Hall N."/>
            <person name="Watson M."/>
            <person name="Adriaenssens E.M."/>
            <person name="Foster-Nyarko E."/>
            <person name="Jarju S."/>
            <person name="Secka A."/>
            <person name="Antonio M."/>
            <person name="Oren A."/>
            <person name="Chaudhuri R.R."/>
            <person name="La Ragione R."/>
            <person name="Hildebrand F."/>
            <person name="Pallen M.J."/>
        </authorList>
    </citation>
    <scope>NUCLEOTIDE SEQUENCE</scope>
    <source>
        <strain evidence="3">ChiGjej6B6-14162</strain>
    </source>
</reference>
<dbReference type="EMBL" id="DXEL01000041">
    <property type="protein sequence ID" value="HIX74443.1"/>
    <property type="molecule type" value="Genomic_DNA"/>
</dbReference>
<evidence type="ECO:0000256" key="2">
    <source>
        <dbReference type="SAM" id="Phobius"/>
    </source>
</evidence>
<evidence type="ECO:0000313" key="4">
    <source>
        <dbReference type="Proteomes" id="UP000886740"/>
    </source>
</evidence>
<feature type="region of interest" description="Disordered" evidence="1">
    <location>
        <begin position="33"/>
        <end position="65"/>
    </location>
</feature>
<feature type="transmembrane region" description="Helical" evidence="2">
    <location>
        <begin position="6"/>
        <end position="24"/>
    </location>
</feature>
<proteinExistence type="predicted"/>
<evidence type="ECO:0000256" key="1">
    <source>
        <dbReference type="SAM" id="MobiDB-lite"/>
    </source>
</evidence>
<keyword evidence="2" id="KW-0812">Transmembrane</keyword>
<protein>
    <submittedName>
        <fullName evidence="3">DUF4834 family protein</fullName>
    </submittedName>
</protein>
<organism evidence="3 4">
    <name type="scientific">Candidatus Parabacteroides intestinipullorum</name>
    <dbReference type="NCBI Taxonomy" id="2838723"/>
    <lineage>
        <taxon>Bacteria</taxon>
        <taxon>Pseudomonadati</taxon>
        <taxon>Bacteroidota</taxon>
        <taxon>Bacteroidia</taxon>
        <taxon>Bacteroidales</taxon>
        <taxon>Tannerellaceae</taxon>
        <taxon>Parabacteroides</taxon>
    </lineage>
</organism>
<comment type="caution">
    <text evidence="3">The sequence shown here is derived from an EMBL/GenBank/DDBJ whole genome shotgun (WGS) entry which is preliminary data.</text>
</comment>
<evidence type="ECO:0000313" key="3">
    <source>
        <dbReference type="EMBL" id="HIX74443.1"/>
    </source>
</evidence>
<dbReference type="InterPro" id="IPR032272">
    <property type="entry name" value="DUF4834"/>
</dbReference>
<reference evidence="3" key="2">
    <citation type="submission" date="2021-04" db="EMBL/GenBank/DDBJ databases">
        <authorList>
            <person name="Gilroy R."/>
        </authorList>
    </citation>
    <scope>NUCLEOTIDE SEQUENCE</scope>
    <source>
        <strain evidence="3">ChiGjej6B6-14162</strain>
    </source>
</reference>
<keyword evidence="2" id="KW-0472">Membrane</keyword>
<sequence length="84" mass="10200">MFKFLFFIFFLFVLLLFLMGFSIFRTIKKVFFGGNDPRRESRGHHAGSGRRSDRMYDQRPTEEKRKKKIFTKDDGEYVDYEEVK</sequence>
<gene>
    <name evidence="3" type="ORF">H9977_05375</name>
</gene>
<dbReference type="Pfam" id="PF16118">
    <property type="entry name" value="DUF4834"/>
    <property type="match status" value="1"/>
</dbReference>
<dbReference type="Proteomes" id="UP000886740">
    <property type="component" value="Unassembled WGS sequence"/>
</dbReference>